<comment type="caution">
    <text evidence="1">The sequence shown here is derived from an EMBL/GenBank/DDBJ whole genome shotgun (WGS) entry which is preliminary data.</text>
</comment>
<reference evidence="1" key="1">
    <citation type="submission" date="2024-09" db="EMBL/GenBank/DDBJ databases">
        <title>Black Yeasts Isolated from many extreme environments.</title>
        <authorList>
            <person name="Coleine C."/>
            <person name="Stajich J.E."/>
            <person name="Selbmann L."/>
        </authorList>
    </citation>
    <scope>NUCLEOTIDE SEQUENCE</scope>
    <source>
        <strain evidence="1">CCFEE 5737</strain>
    </source>
</reference>
<dbReference type="EMBL" id="JAWDJW010006935">
    <property type="protein sequence ID" value="KAK3063236.1"/>
    <property type="molecule type" value="Genomic_DNA"/>
</dbReference>
<feature type="non-terminal residue" evidence="1">
    <location>
        <position position="1"/>
    </location>
</feature>
<evidence type="ECO:0000313" key="2">
    <source>
        <dbReference type="Proteomes" id="UP001186974"/>
    </source>
</evidence>
<organism evidence="1 2">
    <name type="scientific">Coniosporium uncinatum</name>
    <dbReference type="NCBI Taxonomy" id="93489"/>
    <lineage>
        <taxon>Eukaryota</taxon>
        <taxon>Fungi</taxon>
        <taxon>Dikarya</taxon>
        <taxon>Ascomycota</taxon>
        <taxon>Pezizomycotina</taxon>
        <taxon>Dothideomycetes</taxon>
        <taxon>Dothideomycetes incertae sedis</taxon>
        <taxon>Coniosporium</taxon>
    </lineage>
</organism>
<name>A0ACC3D7U9_9PEZI</name>
<protein>
    <submittedName>
        <fullName evidence="1">Uncharacterized protein</fullName>
    </submittedName>
</protein>
<proteinExistence type="predicted"/>
<sequence length="76" mass="7723">ASLTETPGLAMSSPGQPMADTVTAAAPAEPIVTAPAEGSAAEADVHFEDGEVDLFSSLEKHLDKESKVKQASEGAQ</sequence>
<dbReference type="Proteomes" id="UP001186974">
    <property type="component" value="Unassembled WGS sequence"/>
</dbReference>
<evidence type="ECO:0000313" key="1">
    <source>
        <dbReference type="EMBL" id="KAK3063236.1"/>
    </source>
</evidence>
<accession>A0ACC3D7U9</accession>
<gene>
    <name evidence="1" type="ORF">LTS18_002029</name>
</gene>
<keyword evidence="2" id="KW-1185">Reference proteome</keyword>